<dbReference type="GO" id="GO:0051539">
    <property type="term" value="F:4 iron, 4 sulfur cluster binding"/>
    <property type="evidence" value="ECO:0007669"/>
    <property type="project" value="TreeGrafter"/>
</dbReference>
<dbReference type="NCBIfam" id="TIGR00075">
    <property type="entry name" value="hypD"/>
    <property type="match status" value="1"/>
</dbReference>
<dbReference type="InterPro" id="IPR042244">
    <property type="entry name" value="HypD_2_sf"/>
</dbReference>
<accession>A0A165ZPH1</accession>
<dbReference type="GO" id="GO:0070025">
    <property type="term" value="F:carbon monoxide binding"/>
    <property type="evidence" value="ECO:0007669"/>
    <property type="project" value="TreeGrafter"/>
</dbReference>
<evidence type="ECO:0000256" key="2">
    <source>
        <dbReference type="ARBA" id="ARBA00022723"/>
    </source>
</evidence>
<dbReference type="GO" id="GO:0005506">
    <property type="term" value="F:iron ion binding"/>
    <property type="evidence" value="ECO:0007669"/>
    <property type="project" value="TreeGrafter"/>
</dbReference>
<dbReference type="Gene3D" id="3.40.50.11750">
    <property type="entry name" value="HypD, alpha/beta domain 1"/>
    <property type="match status" value="2"/>
</dbReference>
<evidence type="ECO:0000256" key="3">
    <source>
        <dbReference type="ARBA" id="ARBA00023004"/>
    </source>
</evidence>
<comment type="caution">
    <text evidence="4">The sequence shown here is derived from an EMBL/GenBank/DDBJ whole genome shotgun (WGS) entry which is preliminary data.</text>
</comment>
<sequence>MSTNIKELSNKLINRINEIAVPIKIMHVCGSHEHTIMENGIRTLLPKEVEVIAGPGCPVCCVPSREIDESLKLIDEGVTIATFGDMLRVPGSNSSLNDAKAEGADVRVVYGIPNAVELAEKMDNEVVFISAGFETTAPTTASEIISNPPENFSVLTSHRLIPPALEFLIQSGQTNLDALIEPGHVGTIIGTKAFDKFSTEYNIPQIMAGFNPLDILMSVYMLLRQVKNNEAKIENEYKRAVRDEGNVKAQKAIDEVFEVKSREWRGFPKIPNSVLEIKDEYSKYNAREKFNIKVKDVKDAPKGCICGPILRGVARPEDCKLFRKECNPTHPIGACMVSKEGTCNIAHRYSTI</sequence>
<gene>
    <name evidence="4" type="primary">hypD</name>
    <name evidence="4" type="ORF">MBCUR_16100</name>
</gene>
<dbReference type="Pfam" id="PF01924">
    <property type="entry name" value="HypD"/>
    <property type="match status" value="1"/>
</dbReference>
<keyword evidence="2" id="KW-0479">Metal-binding</keyword>
<evidence type="ECO:0000313" key="5">
    <source>
        <dbReference type="Proteomes" id="UP000077245"/>
    </source>
</evidence>
<dbReference type="STRING" id="49547.MBCUR_16100"/>
<dbReference type="RefSeq" id="WP_394329084.1">
    <property type="nucleotide sequence ID" value="NZ_LWMV01000199.1"/>
</dbReference>
<dbReference type="PANTHER" id="PTHR30149">
    <property type="entry name" value="HYDROGENASE PROTEIN ASSEMBLY PROTEIN HYPD"/>
    <property type="match status" value="1"/>
</dbReference>
<dbReference type="EMBL" id="LWMV01000199">
    <property type="protein sequence ID" value="KZX10989.1"/>
    <property type="molecule type" value="Genomic_DNA"/>
</dbReference>
<reference evidence="4 5" key="1">
    <citation type="submission" date="2016-04" db="EMBL/GenBank/DDBJ databases">
        <title>Genome sequence of Methanobrevibacter curvatus DSM 11111.</title>
        <authorList>
            <person name="Poehlein A."/>
            <person name="Seedorf H."/>
            <person name="Daniel R."/>
        </authorList>
    </citation>
    <scope>NUCLEOTIDE SEQUENCE [LARGE SCALE GENOMIC DNA]</scope>
    <source>
        <strain evidence="4 5">DSM 11111</strain>
    </source>
</reference>
<dbReference type="GO" id="GO:0051604">
    <property type="term" value="P:protein maturation"/>
    <property type="evidence" value="ECO:0007669"/>
    <property type="project" value="TreeGrafter"/>
</dbReference>
<evidence type="ECO:0000256" key="1">
    <source>
        <dbReference type="ARBA" id="ARBA00007888"/>
    </source>
</evidence>
<proteinExistence type="inferred from homology"/>
<dbReference type="Gene3D" id="6.10.20.100">
    <property type="match status" value="1"/>
</dbReference>
<keyword evidence="3" id="KW-0408">Iron</keyword>
<keyword evidence="5" id="KW-1185">Reference proteome</keyword>
<dbReference type="InterPro" id="IPR042243">
    <property type="entry name" value="HypD_1"/>
</dbReference>
<organism evidence="4 5">
    <name type="scientific">Methanobrevibacter curvatus</name>
    <dbReference type="NCBI Taxonomy" id="49547"/>
    <lineage>
        <taxon>Archaea</taxon>
        <taxon>Methanobacteriati</taxon>
        <taxon>Methanobacteriota</taxon>
        <taxon>Methanomada group</taxon>
        <taxon>Methanobacteria</taxon>
        <taxon>Methanobacteriales</taxon>
        <taxon>Methanobacteriaceae</taxon>
        <taxon>Methanobrevibacter</taxon>
    </lineage>
</organism>
<comment type="similarity">
    <text evidence="1">Belongs to the HypD family.</text>
</comment>
<evidence type="ECO:0000313" key="4">
    <source>
        <dbReference type="EMBL" id="KZX10989.1"/>
    </source>
</evidence>
<name>A0A165ZPH1_9EURY</name>
<dbReference type="PATRIC" id="fig|49547.3.peg.1718"/>
<dbReference type="PIRSF" id="PIRSF005622">
    <property type="entry name" value="Hydrgn_mat_hypD"/>
    <property type="match status" value="1"/>
</dbReference>
<dbReference type="PANTHER" id="PTHR30149:SF0">
    <property type="entry name" value="HYDROGENASE MATURATION FACTOR HYPD"/>
    <property type="match status" value="1"/>
</dbReference>
<dbReference type="AlphaFoldDB" id="A0A165ZPH1"/>
<protein>
    <submittedName>
        <fullName evidence="4">Hydrogenase isoenzymes formation protein HypD</fullName>
    </submittedName>
</protein>
<dbReference type="InterPro" id="IPR002780">
    <property type="entry name" value="Hyd_form_HypD"/>
</dbReference>
<dbReference type="Proteomes" id="UP000077245">
    <property type="component" value="Unassembled WGS sequence"/>
</dbReference>